<gene>
    <name evidence="1" type="ORF">EJ377_14300</name>
</gene>
<dbReference type="EMBL" id="RYFC01000003">
    <property type="protein sequence ID" value="RTZ45899.1"/>
    <property type="molecule type" value="Genomic_DNA"/>
</dbReference>
<name>A0A3S0PNA9_9FLAO</name>
<proteinExistence type="predicted"/>
<evidence type="ECO:0000313" key="1">
    <source>
        <dbReference type="EMBL" id="RTZ45899.1"/>
    </source>
</evidence>
<reference evidence="1 2" key="1">
    <citation type="submission" date="2018-12" db="EMBL/GenBank/DDBJ databases">
        <title>Draft Genome Sequence of Chryseobacterium arthrosphaerae strain ED882-96 Isolated from the Blood of a Patient with Liver Cirrhosis in Taiwan.</title>
        <authorList>
            <person name="Lin J.-N."/>
            <person name="Lai C.-H."/>
            <person name="Yang C.-H."/>
            <person name="Huang Y.-H."/>
        </authorList>
    </citation>
    <scope>NUCLEOTIDE SEQUENCE [LARGE SCALE GENOMIC DNA]</scope>
    <source>
        <strain evidence="1 2">ED882-96</strain>
    </source>
</reference>
<dbReference type="AlphaFoldDB" id="A0A3S0PNA9"/>
<accession>A0A3S0PNA9</accession>
<organism evidence="1 2">
    <name type="scientific">Chryseobacterium arthrosphaerae</name>
    <dbReference type="NCBI Taxonomy" id="651561"/>
    <lineage>
        <taxon>Bacteria</taxon>
        <taxon>Pseudomonadati</taxon>
        <taxon>Bacteroidota</taxon>
        <taxon>Flavobacteriia</taxon>
        <taxon>Flavobacteriales</taxon>
        <taxon>Weeksellaceae</taxon>
        <taxon>Chryseobacterium group</taxon>
        <taxon>Chryseobacterium</taxon>
    </lineage>
</organism>
<dbReference type="Proteomes" id="UP000276953">
    <property type="component" value="Unassembled WGS sequence"/>
</dbReference>
<protein>
    <submittedName>
        <fullName evidence="1">Uncharacterized protein</fullName>
    </submittedName>
</protein>
<evidence type="ECO:0000313" key="2">
    <source>
        <dbReference type="Proteomes" id="UP000276953"/>
    </source>
</evidence>
<comment type="caution">
    <text evidence="1">The sequence shown here is derived from an EMBL/GenBank/DDBJ whole genome shotgun (WGS) entry which is preliminary data.</text>
</comment>
<sequence length="140" mass="15372">MSGAQTATINANDHVLEYNKKLADLLVENFTDYQLDHYFSKNTPSLVMKTSAVENHPSALWVAQKINKSKQQETHLNTLKLPSVSLWGIPGPGSGLGGIMFRIIRLFTILPEGVGVDRMNYIVGSTSAGTLLIFTEPALR</sequence>